<reference evidence="4" key="1">
    <citation type="journal article" date="2014" name="Int. J. Syst. Evol. Microbiol.">
        <title>Complete genome of a new Firmicutes species belonging to the dominant human colonic microbiota ('Ruminococcus bicirculans') reveals two chromosomes and a selective capacity to utilize plant glucans.</title>
        <authorList>
            <consortium name="NISC Comparative Sequencing Program"/>
            <person name="Wegmann U."/>
            <person name="Louis P."/>
            <person name="Goesmann A."/>
            <person name="Henrissat B."/>
            <person name="Duncan S.H."/>
            <person name="Flint H.J."/>
        </authorList>
    </citation>
    <scope>NUCLEOTIDE SEQUENCE</scope>
    <source>
        <strain evidence="4">NBRC 107715</strain>
    </source>
</reference>
<feature type="chain" id="PRO_5022205576" description="Lipoprotein" evidence="2">
    <location>
        <begin position="22"/>
        <end position="152"/>
    </location>
</feature>
<dbReference type="Proteomes" id="UP001156856">
    <property type="component" value="Unassembled WGS sequence"/>
</dbReference>
<dbReference type="EMBL" id="BJZU01000105">
    <property type="protein sequence ID" value="GEP06546.1"/>
    <property type="molecule type" value="Genomic_DNA"/>
</dbReference>
<keyword evidence="2" id="KW-0732">Signal</keyword>
<keyword evidence="6" id="KW-1185">Reference proteome</keyword>
<evidence type="ECO:0000256" key="2">
    <source>
        <dbReference type="SAM" id="SignalP"/>
    </source>
</evidence>
<evidence type="ECO:0000313" key="3">
    <source>
        <dbReference type="EMBL" id="GEP06546.1"/>
    </source>
</evidence>
<reference evidence="6" key="2">
    <citation type="journal article" date="2019" name="Int. J. Syst. Evol. Microbiol.">
        <title>The Global Catalogue of Microorganisms (GCM) 10K type strain sequencing project: providing services to taxonomists for standard genome sequencing and annotation.</title>
        <authorList>
            <consortium name="The Broad Institute Genomics Platform"/>
            <consortium name="The Broad Institute Genome Sequencing Center for Infectious Disease"/>
            <person name="Wu L."/>
            <person name="Ma J."/>
        </authorList>
    </citation>
    <scope>NUCLEOTIDE SEQUENCE [LARGE SCALE GENOMIC DNA]</scope>
    <source>
        <strain evidence="6">NBRC 107715</strain>
    </source>
</reference>
<name>A0A512J9C2_9HYPH</name>
<evidence type="ECO:0000313" key="4">
    <source>
        <dbReference type="EMBL" id="GLS63876.1"/>
    </source>
</evidence>
<evidence type="ECO:0000256" key="1">
    <source>
        <dbReference type="SAM" id="MobiDB-lite"/>
    </source>
</evidence>
<protein>
    <recommendedName>
        <fullName evidence="7">Lipoprotein</fullName>
    </recommendedName>
</protein>
<sequence length="152" mass="16804">MSLPRIAFTAILVCAATAAPAQTEGQPRRLDVPSGPPTKQQADLDTMKLAAAHRERAETVQERTNGLWQSWLVSICEGCGPSGRRYQDTIRDDMQRNIPTFTQNTASAQDAAGFERARMRTSRALPAGSYSRRLYTDLSPEAVDQIRRSPAR</sequence>
<organism evidence="3 5">
    <name type="scientific">Methylobacterium oxalidis</name>
    <dbReference type="NCBI Taxonomy" id="944322"/>
    <lineage>
        <taxon>Bacteria</taxon>
        <taxon>Pseudomonadati</taxon>
        <taxon>Pseudomonadota</taxon>
        <taxon>Alphaproteobacteria</taxon>
        <taxon>Hyphomicrobiales</taxon>
        <taxon>Methylobacteriaceae</taxon>
        <taxon>Methylobacterium</taxon>
    </lineage>
</organism>
<evidence type="ECO:0000313" key="6">
    <source>
        <dbReference type="Proteomes" id="UP001156856"/>
    </source>
</evidence>
<gene>
    <name evidence="4" type="ORF">GCM10007888_22570</name>
    <name evidence="3" type="ORF">MOX02_45840</name>
</gene>
<dbReference type="Proteomes" id="UP000321960">
    <property type="component" value="Unassembled WGS sequence"/>
</dbReference>
<feature type="signal peptide" evidence="2">
    <location>
        <begin position="1"/>
        <end position="21"/>
    </location>
</feature>
<proteinExistence type="predicted"/>
<reference evidence="3 5" key="3">
    <citation type="submission" date="2019-07" db="EMBL/GenBank/DDBJ databases">
        <title>Whole genome shotgun sequence of Methylobacterium oxalidis NBRC 107715.</title>
        <authorList>
            <person name="Hosoyama A."/>
            <person name="Uohara A."/>
            <person name="Ohji S."/>
            <person name="Ichikawa N."/>
        </authorList>
    </citation>
    <scope>NUCLEOTIDE SEQUENCE [LARGE SCALE GENOMIC DNA]</scope>
    <source>
        <strain evidence="3 5">NBRC 107715</strain>
    </source>
</reference>
<dbReference type="AlphaFoldDB" id="A0A512J9C2"/>
<evidence type="ECO:0008006" key="7">
    <source>
        <dbReference type="Google" id="ProtNLM"/>
    </source>
</evidence>
<feature type="region of interest" description="Disordered" evidence="1">
    <location>
        <begin position="22"/>
        <end position="42"/>
    </location>
</feature>
<comment type="caution">
    <text evidence="3">The sequence shown here is derived from an EMBL/GenBank/DDBJ whole genome shotgun (WGS) entry which is preliminary data.</text>
</comment>
<evidence type="ECO:0000313" key="5">
    <source>
        <dbReference type="Proteomes" id="UP000321960"/>
    </source>
</evidence>
<dbReference type="EMBL" id="BSPK01000031">
    <property type="protein sequence ID" value="GLS63876.1"/>
    <property type="molecule type" value="Genomic_DNA"/>
</dbReference>
<reference evidence="4" key="4">
    <citation type="submission" date="2023-01" db="EMBL/GenBank/DDBJ databases">
        <title>Draft genome sequence of Methylobacterium oxalidis strain NBRC 107715.</title>
        <authorList>
            <person name="Sun Q."/>
            <person name="Mori K."/>
        </authorList>
    </citation>
    <scope>NUCLEOTIDE SEQUENCE</scope>
    <source>
        <strain evidence="4">NBRC 107715</strain>
    </source>
</reference>
<accession>A0A512J9C2</accession>